<evidence type="ECO:0000256" key="7">
    <source>
        <dbReference type="ARBA" id="ARBA00023136"/>
    </source>
</evidence>
<evidence type="ECO:0000256" key="2">
    <source>
        <dbReference type="ARBA" id="ARBA00007998"/>
    </source>
</evidence>
<keyword evidence="3" id="KW-0813">Transport</keyword>
<dbReference type="InterPro" id="IPR004761">
    <property type="entry name" value="Spore_GerAB"/>
</dbReference>
<dbReference type="AlphaFoldDB" id="A6TT21"/>
<accession>A6TT21</accession>
<feature type="transmembrane region" description="Helical" evidence="8">
    <location>
        <begin position="277"/>
        <end position="301"/>
    </location>
</feature>
<feature type="transmembrane region" description="Helical" evidence="8">
    <location>
        <begin position="43"/>
        <end position="63"/>
    </location>
</feature>
<dbReference type="HOGENOM" id="CLU_047547_1_2_9"/>
<dbReference type="KEGG" id="amt:Amet_3201"/>
<dbReference type="NCBIfam" id="TIGR00912">
    <property type="entry name" value="2A0309"/>
    <property type="match status" value="1"/>
</dbReference>
<keyword evidence="7 8" id="KW-0472">Membrane</keyword>
<dbReference type="PANTHER" id="PTHR34975">
    <property type="entry name" value="SPORE GERMINATION PROTEIN A2"/>
    <property type="match status" value="1"/>
</dbReference>
<evidence type="ECO:0000256" key="1">
    <source>
        <dbReference type="ARBA" id="ARBA00004141"/>
    </source>
</evidence>
<keyword evidence="5 8" id="KW-0812">Transmembrane</keyword>
<protein>
    <submittedName>
        <fullName evidence="9">Spore germination protein</fullName>
    </submittedName>
</protein>
<feature type="transmembrane region" description="Helical" evidence="8">
    <location>
        <begin position="220"/>
        <end position="241"/>
    </location>
</feature>
<feature type="transmembrane region" description="Helical" evidence="8">
    <location>
        <begin position="186"/>
        <end position="208"/>
    </location>
</feature>
<feature type="transmembrane region" description="Helical" evidence="8">
    <location>
        <begin position="122"/>
        <end position="140"/>
    </location>
</feature>
<feature type="transmembrane region" description="Helical" evidence="8">
    <location>
        <begin position="313"/>
        <end position="329"/>
    </location>
</feature>
<proteinExistence type="inferred from homology"/>
<feature type="transmembrane region" description="Helical" evidence="8">
    <location>
        <begin position="84"/>
        <end position="110"/>
    </location>
</feature>
<sequence length="375" mass="42850">MLGIENENKIKISFRQLLWLTVAQLGGASILYLPGMIEAGRDVWISNIIASIVAYIVIFIHYLPLSLCPGLSMTNALNKYWGKLLGGLMNLYYALFFFILCCLVVSDVFYFGKITMPETPGYIFIIFFIVPAVYGVKLGLEVFVRLLEFLLPILIIVYCILFLLVLSKLDFGKVLPIMSQGIKPVLAGAIPNMNFPYAQILPVIFYYRYTKTKARGKSQFLKYTFIAIFLATVLLTFRALASVASFEEETLKTLNFPPFSTIRIIEVGDIIERLDPLFLAVFYVTTYFKFIITYYVICEIISDYFQLGEPKDFAWPVAILIGVSMPFLIPRFDVILAWVVPYFFVSLPLFAPIPLLLFITIKLKDKKHRKHKTVN</sequence>
<dbReference type="STRING" id="293826.Amet_3201"/>
<evidence type="ECO:0000256" key="5">
    <source>
        <dbReference type="ARBA" id="ARBA00022692"/>
    </source>
</evidence>
<keyword evidence="4" id="KW-0309">Germination</keyword>
<evidence type="ECO:0000313" key="10">
    <source>
        <dbReference type="Proteomes" id="UP000001572"/>
    </source>
</evidence>
<dbReference type="Proteomes" id="UP000001572">
    <property type="component" value="Chromosome"/>
</dbReference>
<dbReference type="RefSeq" id="WP_012064304.1">
    <property type="nucleotide sequence ID" value="NC_009633.1"/>
</dbReference>
<name>A6TT21_ALKMQ</name>
<dbReference type="PANTHER" id="PTHR34975:SF2">
    <property type="entry name" value="SPORE GERMINATION PROTEIN A2"/>
    <property type="match status" value="1"/>
</dbReference>
<feature type="transmembrane region" description="Helical" evidence="8">
    <location>
        <begin position="17"/>
        <end position="37"/>
    </location>
</feature>
<comment type="subcellular location">
    <subcellularLocation>
        <location evidence="1">Membrane</location>
        <topology evidence="1">Multi-pass membrane protein</topology>
    </subcellularLocation>
</comment>
<comment type="similarity">
    <text evidence="2">Belongs to the amino acid-polyamine-organocation (APC) superfamily. Spore germination protein (SGP) (TC 2.A.3.9) family.</text>
</comment>
<feature type="transmembrane region" description="Helical" evidence="8">
    <location>
        <begin position="335"/>
        <end position="361"/>
    </location>
</feature>
<evidence type="ECO:0000313" key="9">
    <source>
        <dbReference type="EMBL" id="ABR49339.1"/>
    </source>
</evidence>
<reference evidence="10" key="1">
    <citation type="journal article" date="2016" name="Genome Announc.">
        <title>Complete genome sequence of Alkaliphilus metalliredigens strain QYMF, an alkaliphilic and metal-reducing bacterium isolated from borax-contaminated leachate ponds.</title>
        <authorList>
            <person name="Hwang C."/>
            <person name="Copeland A."/>
            <person name="Lucas S."/>
            <person name="Lapidus A."/>
            <person name="Barry K."/>
            <person name="Detter J.C."/>
            <person name="Glavina Del Rio T."/>
            <person name="Hammon N."/>
            <person name="Israni S."/>
            <person name="Dalin E."/>
            <person name="Tice H."/>
            <person name="Pitluck S."/>
            <person name="Chertkov O."/>
            <person name="Brettin T."/>
            <person name="Bruce D."/>
            <person name="Han C."/>
            <person name="Schmutz J."/>
            <person name="Larimer F."/>
            <person name="Land M.L."/>
            <person name="Hauser L."/>
            <person name="Kyrpides N."/>
            <person name="Mikhailova N."/>
            <person name="Ye Q."/>
            <person name="Zhou J."/>
            <person name="Richardson P."/>
            <person name="Fields M.W."/>
        </authorList>
    </citation>
    <scope>NUCLEOTIDE SEQUENCE [LARGE SCALE GENOMIC DNA]</scope>
    <source>
        <strain evidence="10">QYMF</strain>
    </source>
</reference>
<organism evidence="9 10">
    <name type="scientific">Alkaliphilus metalliredigens (strain QYMF)</name>
    <dbReference type="NCBI Taxonomy" id="293826"/>
    <lineage>
        <taxon>Bacteria</taxon>
        <taxon>Bacillati</taxon>
        <taxon>Bacillota</taxon>
        <taxon>Clostridia</taxon>
        <taxon>Peptostreptococcales</taxon>
        <taxon>Natronincolaceae</taxon>
        <taxon>Alkaliphilus</taxon>
    </lineage>
</organism>
<dbReference type="EMBL" id="CP000724">
    <property type="protein sequence ID" value="ABR49339.1"/>
    <property type="molecule type" value="Genomic_DNA"/>
</dbReference>
<gene>
    <name evidence="9" type="ordered locus">Amet_3201</name>
</gene>
<dbReference type="OrthoDB" id="1675410at2"/>
<dbReference type="GO" id="GO:0009847">
    <property type="term" value="P:spore germination"/>
    <property type="evidence" value="ECO:0007669"/>
    <property type="project" value="InterPro"/>
</dbReference>
<dbReference type="Pfam" id="PF03845">
    <property type="entry name" value="Spore_permease"/>
    <property type="match status" value="1"/>
</dbReference>
<dbReference type="GO" id="GO:0016020">
    <property type="term" value="C:membrane"/>
    <property type="evidence" value="ECO:0007669"/>
    <property type="project" value="UniProtKB-SubCell"/>
</dbReference>
<keyword evidence="10" id="KW-1185">Reference proteome</keyword>
<evidence type="ECO:0000256" key="6">
    <source>
        <dbReference type="ARBA" id="ARBA00022989"/>
    </source>
</evidence>
<evidence type="ECO:0000256" key="4">
    <source>
        <dbReference type="ARBA" id="ARBA00022544"/>
    </source>
</evidence>
<evidence type="ECO:0000256" key="8">
    <source>
        <dbReference type="SAM" id="Phobius"/>
    </source>
</evidence>
<evidence type="ECO:0000256" key="3">
    <source>
        <dbReference type="ARBA" id="ARBA00022448"/>
    </source>
</evidence>
<keyword evidence="6 8" id="KW-1133">Transmembrane helix</keyword>
<dbReference type="eggNOG" id="COG1457">
    <property type="taxonomic scope" value="Bacteria"/>
</dbReference>
<feature type="transmembrane region" description="Helical" evidence="8">
    <location>
        <begin position="147"/>
        <end position="166"/>
    </location>
</feature>